<evidence type="ECO:0000256" key="4">
    <source>
        <dbReference type="ARBA" id="ARBA00013404"/>
    </source>
</evidence>
<dbReference type="InterPro" id="IPR016071">
    <property type="entry name" value="Staphylococal_nuclease_OB-fold"/>
</dbReference>
<evidence type="ECO:0000256" key="12">
    <source>
        <dbReference type="ARBA" id="ARBA00022989"/>
    </source>
</evidence>
<dbReference type="Proteomes" id="UP000799437">
    <property type="component" value="Unassembled WGS sequence"/>
</dbReference>
<dbReference type="PANTHER" id="PTHR12302:SF3">
    <property type="entry name" value="SERINE_THREONINE-PROTEIN KINASE 31"/>
    <property type="match status" value="1"/>
</dbReference>
<keyword evidence="8" id="KW-0479">Metal-binding</keyword>
<evidence type="ECO:0000313" key="18">
    <source>
        <dbReference type="Proteomes" id="UP000799437"/>
    </source>
</evidence>
<keyword evidence="18" id="KW-1185">Reference proteome</keyword>
<keyword evidence="12" id="KW-1133">Transmembrane helix</keyword>
<name>A0A6A6W186_9PEZI</name>
<dbReference type="Gene3D" id="2.40.50.90">
    <property type="match status" value="1"/>
</dbReference>
<dbReference type="GO" id="GO:0004519">
    <property type="term" value="F:endonuclease activity"/>
    <property type="evidence" value="ECO:0007669"/>
    <property type="project" value="UniProtKB-KW"/>
</dbReference>
<dbReference type="OrthoDB" id="430293at2759"/>
<dbReference type="SUPFAM" id="SSF50199">
    <property type="entry name" value="Staphylococcal nuclease"/>
    <property type="match status" value="1"/>
</dbReference>
<dbReference type="InterPro" id="IPR035437">
    <property type="entry name" value="SNase_OB-fold_sf"/>
</dbReference>
<evidence type="ECO:0000256" key="2">
    <source>
        <dbReference type="ARBA" id="ARBA00004173"/>
    </source>
</evidence>
<protein>
    <recommendedName>
        <fullName evidence="4">Probable endonuclease LCL3</fullName>
    </recommendedName>
    <alternativeName>
        <fullName evidence="5">Probable endonuclease lcl3</fullName>
    </alternativeName>
</protein>
<evidence type="ECO:0000256" key="10">
    <source>
        <dbReference type="ARBA" id="ARBA00022801"/>
    </source>
</evidence>
<dbReference type="AlphaFoldDB" id="A0A6A6W186"/>
<evidence type="ECO:0000256" key="15">
    <source>
        <dbReference type="SAM" id="MobiDB-lite"/>
    </source>
</evidence>
<dbReference type="GO" id="GO:0016020">
    <property type="term" value="C:membrane"/>
    <property type="evidence" value="ECO:0007669"/>
    <property type="project" value="UniProtKB-SubCell"/>
</dbReference>
<feature type="domain" description="TNase-like" evidence="16">
    <location>
        <begin position="68"/>
        <end position="228"/>
    </location>
</feature>
<dbReference type="RefSeq" id="XP_033599123.1">
    <property type="nucleotide sequence ID" value="XM_033744312.1"/>
</dbReference>
<keyword evidence="10" id="KW-0378">Hydrolase</keyword>
<proteinExistence type="inferred from homology"/>
<dbReference type="GO" id="GO:0005739">
    <property type="term" value="C:mitochondrion"/>
    <property type="evidence" value="ECO:0007669"/>
    <property type="project" value="UniProtKB-SubCell"/>
</dbReference>
<evidence type="ECO:0000313" key="17">
    <source>
        <dbReference type="EMBL" id="KAF2756672.1"/>
    </source>
</evidence>
<keyword evidence="14" id="KW-0472">Membrane</keyword>
<dbReference type="SMART" id="SM00318">
    <property type="entry name" value="SNc"/>
    <property type="match status" value="1"/>
</dbReference>
<comment type="similarity">
    <text evidence="3">Belongs to the LCL3 family.</text>
</comment>
<dbReference type="PROSITE" id="PS50830">
    <property type="entry name" value="TNASE_3"/>
    <property type="match status" value="1"/>
</dbReference>
<keyword evidence="6" id="KW-0812">Transmembrane</keyword>
<dbReference type="GO" id="GO:0046872">
    <property type="term" value="F:metal ion binding"/>
    <property type="evidence" value="ECO:0007669"/>
    <property type="project" value="UniProtKB-KW"/>
</dbReference>
<comment type="subcellular location">
    <subcellularLocation>
        <location evidence="1">Membrane</location>
        <topology evidence="1">Single-pass membrane protein</topology>
    </subcellularLocation>
    <subcellularLocation>
        <location evidence="2">Mitochondrion</location>
    </subcellularLocation>
</comment>
<evidence type="ECO:0000256" key="8">
    <source>
        <dbReference type="ARBA" id="ARBA00022723"/>
    </source>
</evidence>
<feature type="region of interest" description="Disordered" evidence="15">
    <location>
        <begin position="237"/>
        <end position="260"/>
    </location>
</feature>
<evidence type="ECO:0000256" key="14">
    <source>
        <dbReference type="ARBA" id="ARBA00023136"/>
    </source>
</evidence>
<reference evidence="17" key="1">
    <citation type="journal article" date="2020" name="Stud. Mycol.">
        <title>101 Dothideomycetes genomes: a test case for predicting lifestyles and emergence of pathogens.</title>
        <authorList>
            <person name="Haridas S."/>
            <person name="Albert R."/>
            <person name="Binder M."/>
            <person name="Bloem J."/>
            <person name="Labutti K."/>
            <person name="Salamov A."/>
            <person name="Andreopoulos B."/>
            <person name="Baker S."/>
            <person name="Barry K."/>
            <person name="Bills G."/>
            <person name="Bluhm B."/>
            <person name="Cannon C."/>
            <person name="Castanera R."/>
            <person name="Culley D."/>
            <person name="Daum C."/>
            <person name="Ezra D."/>
            <person name="Gonzalez J."/>
            <person name="Henrissat B."/>
            <person name="Kuo A."/>
            <person name="Liang C."/>
            <person name="Lipzen A."/>
            <person name="Lutzoni F."/>
            <person name="Magnuson J."/>
            <person name="Mondo S."/>
            <person name="Nolan M."/>
            <person name="Ohm R."/>
            <person name="Pangilinan J."/>
            <person name="Park H.-J."/>
            <person name="Ramirez L."/>
            <person name="Alfaro M."/>
            <person name="Sun H."/>
            <person name="Tritt A."/>
            <person name="Yoshinaga Y."/>
            <person name="Zwiers L.-H."/>
            <person name="Turgeon B."/>
            <person name="Goodwin S."/>
            <person name="Spatafora J."/>
            <person name="Crous P."/>
            <person name="Grigoriev I."/>
        </authorList>
    </citation>
    <scope>NUCLEOTIDE SEQUENCE</scope>
    <source>
        <strain evidence="17">CBS 121739</strain>
    </source>
</reference>
<evidence type="ECO:0000256" key="1">
    <source>
        <dbReference type="ARBA" id="ARBA00004167"/>
    </source>
</evidence>
<evidence type="ECO:0000256" key="13">
    <source>
        <dbReference type="ARBA" id="ARBA00023128"/>
    </source>
</evidence>
<accession>A0A6A6W186</accession>
<keyword evidence="11" id="KW-0106">Calcium</keyword>
<evidence type="ECO:0000256" key="6">
    <source>
        <dbReference type="ARBA" id="ARBA00022692"/>
    </source>
</evidence>
<sequence>MRWPWTSETDIHKRSDSSWSWKRFTEPQTILASLVLAGGLLTSVRVYKEYLRRIPNSKYIKPGWLRQKSLFGTVTRVGDADGFHLYHTPGGRLAGWGWFPGRSIPVNRKELVGQTISVRIAGVDAPELAHFGQEGQPYAKEAHQFLIGLIDGRRVRVYLHSRDQYDRVVATTYVRPWVLKKDVGLEMLKRGLATVYEAKTGAEYGGKKELYETTEQKAKDSKVGMWEKPNLLSRLVGTKEFRTESPREYKNRHKEEAVKK</sequence>
<evidence type="ECO:0000256" key="3">
    <source>
        <dbReference type="ARBA" id="ARBA00005435"/>
    </source>
</evidence>
<gene>
    <name evidence="17" type="ORF">EJ05DRAFT_477773</name>
</gene>
<dbReference type="EMBL" id="ML996575">
    <property type="protein sequence ID" value="KAF2756672.1"/>
    <property type="molecule type" value="Genomic_DNA"/>
</dbReference>
<evidence type="ECO:0000259" key="16">
    <source>
        <dbReference type="PROSITE" id="PS50830"/>
    </source>
</evidence>
<dbReference type="GeneID" id="54485366"/>
<organism evidence="17 18">
    <name type="scientific">Pseudovirgaria hyperparasitica</name>
    <dbReference type="NCBI Taxonomy" id="470096"/>
    <lineage>
        <taxon>Eukaryota</taxon>
        <taxon>Fungi</taxon>
        <taxon>Dikarya</taxon>
        <taxon>Ascomycota</taxon>
        <taxon>Pezizomycotina</taxon>
        <taxon>Dothideomycetes</taxon>
        <taxon>Dothideomycetes incertae sedis</taxon>
        <taxon>Acrospermales</taxon>
        <taxon>Acrospermaceae</taxon>
        <taxon>Pseudovirgaria</taxon>
    </lineage>
</organism>
<dbReference type="Pfam" id="PF00565">
    <property type="entry name" value="SNase"/>
    <property type="match status" value="1"/>
</dbReference>
<evidence type="ECO:0000256" key="5">
    <source>
        <dbReference type="ARBA" id="ARBA00014651"/>
    </source>
</evidence>
<evidence type="ECO:0000256" key="11">
    <source>
        <dbReference type="ARBA" id="ARBA00022837"/>
    </source>
</evidence>
<evidence type="ECO:0000256" key="7">
    <source>
        <dbReference type="ARBA" id="ARBA00022722"/>
    </source>
</evidence>
<keyword evidence="9" id="KW-0255">Endonuclease</keyword>
<keyword evidence="7" id="KW-0540">Nuclease</keyword>
<dbReference type="GO" id="GO:0016787">
    <property type="term" value="F:hydrolase activity"/>
    <property type="evidence" value="ECO:0007669"/>
    <property type="project" value="UniProtKB-KW"/>
</dbReference>
<keyword evidence="13" id="KW-0496">Mitochondrion</keyword>
<dbReference type="FunFam" id="2.40.50.90:FF:000029">
    <property type="entry name" value="Probable endonuclease lcl3"/>
    <property type="match status" value="1"/>
</dbReference>
<dbReference type="PANTHER" id="PTHR12302">
    <property type="entry name" value="EBNA2 BINDING PROTEIN P100"/>
    <property type="match status" value="1"/>
</dbReference>
<evidence type="ECO:0000256" key="9">
    <source>
        <dbReference type="ARBA" id="ARBA00022759"/>
    </source>
</evidence>